<dbReference type="Proteomes" id="UP000596079">
    <property type="component" value="Plasmid pXM9F202-2-186k"/>
</dbReference>
<dbReference type="RefSeq" id="WP_166138379.1">
    <property type="nucleotide sequence ID" value="NZ_CP060812.1"/>
</dbReference>
<proteinExistence type="predicted"/>
<reference evidence="1 2" key="1">
    <citation type="submission" date="2020-08" db="EMBL/GenBank/DDBJ databases">
        <title>Emergence of ISAba1-mediated novel tet(X) in Acinetobacter variabilis from a chicken farm.</title>
        <authorList>
            <person name="Peng K."/>
            <person name="Li R."/>
        </authorList>
    </citation>
    <scope>NUCLEOTIDE SEQUENCE [LARGE SCALE GENOMIC DNA]</scope>
    <source>
        <strain evidence="1 2">XM9F202-2</strain>
        <plasmid evidence="1 2">pXM9F202-2-186k</plasmid>
    </source>
</reference>
<evidence type="ECO:0000313" key="2">
    <source>
        <dbReference type="Proteomes" id="UP000596079"/>
    </source>
</evidence>
<accession>A0A7T7WL32</accession>
<dbReference type="EMBL" id="CP060812">
    <property type="protein sequence ID" value="QQN89642.1"/>
    <property type="molecule type" value="Genomic_DNA"/>
</dbReference>
<gene>
    <name evidence="1" type="ORF">IAQ69_15865</name>
</gene>
<geneLocation type="plasmid" evidence="1 2">
    <name>pXM9F202-2-186k</name>
</geneLocation>
<keyword evidence="1" id="KW-0614">Plasmid</keyword>
<evidence type="ECO:0000313" key="1">
    <source>
        <dbReference type="EMBL" id="QQN89642.1"/>
    </source>
</evidence>
<dbReference type="AlphaFoldDB" id="A0A7T7WL32"/>
<organism evidence="1 2">
    <name type="scientific">Acinetobacter variabilis</name>
    <dbReference type="NCBI Taxonomy" id="70346"/>
    <lineage>
        <taxon>Bacteria</taxon>
        <taxon>Pseudomonadati</taxon>
        <taxon>Pseudomonadota</taxon>
        <taxon>Gammaproteobacteria</taxon>
        <taxon>Moraxellales</taxon>
        <taxon>Moraxellaceae</taxon>
        <taxon>Acinetobacter</taxon>
    </lineage>
</organism>
<sequence length="162" mass="19452">MGFINERISGEDRIEYGLDEIENSVPRGVWHPDRDWTIDKERKIYLRQIWQSNSGREPEKDPKFIDRTYHFFIDNILYQVQIHDDLEKEIKTKEGYLKSILTVTSINPMQNNNEELMQIIRTLYEALLIRQGSGIYSNWIKKFDLTLIYQKLEMKNMIISSY</sequence>
<protein>
    <submittedName>
        <fullName evidence="1">Uncharacterized protein</fullName>
    </submittedName>
</protein>
<name>A0A7T7WL32_9GAMM</name>